<dbReference type="InterPro" id="IPR003615">
    <property type="entry name" value="HNH_nuc"/>
</dbReference>
<proteinExistence type="predicted"/>
<reference evidence="1" key="1">
    <citation type="submission" date="2022-08" db="EMBL/GenBank/DDBJ databases">
        <title>Genomic Encyclopedia of Type Strains, Phase V (KMG-V): Genome sequencing to study the core and pangenomes of soil and plant-associated prokaryotes.</title>
        <authorList>
            <person name="Whitman W."/>
        </authorList>
    </citation>
    <scope>NUCLEOTIDE SEQUENCE</scope>
    <source>
        <strain evidence="1">SP3049</strain>
    </source>
</reference>
<gene>
    <name evidence="1" type="ORF">GGP61_001582</name>
</gene>
<comment type="caution">
    <text evidence="1">The sequence shown here is derived from an EMBL/GenBank/DDBJ whole genome shotgun (WGS) entry which is preliminary data.</text>
</comment>
<evidence type="ECO:0000313" key="1">
    <source>
        <dbReference type="EMBL" id="MCS3709978.1"/>
    </source>
</evidence>
<dbReference type="CDD" id="cd00085">
    <property type="entry name" value="HNHc"/>
    <property type="match status" value="1"/>
</dbReference>
<dbReference type="AlphaFoldDB" id="A0A9X2TJP6"/>
<dbReference type="Proteomes" id="UP001155057">
    <property type="component" value="Unassembled WGS sequence"/>
</dbReference>
<dbReference type="EMBL" id="JANUAE010000004">
    <property type="protein sequence ID" value="MCS3709978.1"/>
    <property type="molecule type" value="Genomic_DNA"/>
</dbReference>
<protein>
    <submittedName>
        <fullName evidence="1">Zn finger protein HypA/HybF involved in hydrogenase expression</fullName>
    </submittedName>
</protein>
<name>A0A9X2TJP6_9BACT</name>
<organism evidence="1 2">
    <name type="scientific">Salinibacter ruber</name>
    <dbReference type="NCBI Taxonomy" id="146919"/>
    <lineage>
        <taxon>Bacteria</taxon>
        <taxon>Pseudomonadati</taxon>
        <taxon>Rhodothermota</taxon>
        <taxon>Rhodothermia</taxon>
        <taxon>Rhodothermales</taxon>
        <taxon>Salinibacteraceae</taxon>
        <taxon>Salinibacter</taxon>
    </lineage>
</organism>
<sequence length="155" mass="18119">MAKQTMEDPLLTIELVPKTSWCSNVRSRVSKEQWDMIRRDVYQRAGYKCEVCGGKGPEHPVECHEQWAYHDDAHVQELRRMLALCPSCHRVKHIGKAAVDGKMEEAIRHLKNVNGWTVDQAGLYVERAFKKWRTRSQHRWTVDTSILEEQFDVTV</sequence>
<evidence type="ECO:0000313" key="2">
    <source>
        <dbReference type="Proteomes" id="UP001155057"/>
    </source>
</evidence>
<accession>A0A9X2TJP6</accession>
<dbReference type="RefSeq" id="WP_259123989.1">
    <property type="nucleotide sequence ID" value="NZ_JANUAE010000004.1"/>
</dbReference>